<feature type="signal peptide" evidence="3">
    <location>
        <begin position="1"/>
        <end position="19"/>
    </location>
</feature>
<gene>
    <name evidence="5" type="ORF">C8P67_11633</name>
</gene>
<evidence type="ECO:0000256" key="1">
    <source>
        <dbReference type="ARBA" id="ARBA00005336"/>
    </source>
</evidence>
<dbReference type="RefSeq" id="WP_115814930.1">
    <property type="nucleotide sequence ID" value="NZ_QUNI01000016.1"/>
</dbReference>
<keyword evidence="3" id="KW-0732">Signal</keyword>
<evidence type="ECO:0000313" key="6">
    <source>
        <dbReference type="Proteomes" id="UP000257136"/>
    </source>
</evidence>
<name>A0A3E0E053_9FLAO</name>
<dbReference type="Gene3D" id="2.60.40.10">
    <property type="entry name" value="Immunoglobulins"/>
    <property type="match status" value="1"/>
</dbReference>
<dbReference type="InterPro" id="IPR001764">
    <property type="entry name" value="Glyco_hydro_3_N"/>
</dbReference>
<dbReference type="SUPFAM" id="SSF51445">
    <property type="entry name" value="(Trans)glycosidases"/>
    <property type="match status" value="1"/>
</dbReference>
<dbReference type="AlphaFoldDB" id="A0A3E0E053"/>
<dbReference type="SMART" id="SM01217">
    <property type="entry name" value="Fn3_like"/>
    <property type="match status" value="1"/>
</dbReference>
<proteinExistence type="inferred from homology"/>
<dbReference type="InterPro" id="IPR050288">
    <property type="entry name" value="Cellulose_deg_GH3"/>
</dbReference>
<protein>
    <submittedName>
        <fullName evidence="5">Beta-glucosidase</fullName>
    </submittedName>
</protein>
<dbReference type="OrthoDB" id="9805821at2"/>
<dbReference type="GO" id="GO:0005975">
    <property type="term" value="P:carbohydrate metabolic process"/>
    <property type="evidence" value="ECO:0007669"/>
    <property type="project" value="InterPro"/>
</dbReference>
<keyword evidence="2" id="KW-0378">Hydrolase</keyword>
<dbReference type="EMBL" id="QUNI01000016">
    <property type="protein sequence ID" value="REG91628.1"/>
    <property type="molecule type" value="Genomic_DNA"/>
</dbReference>
<feature type="chain" id="PRO_5017731755" evidence="3">
    <location>
        <begin position="20"/>
        <end position="770"/>
    </location>
</feature>
<dbReference type="InterPro" id="IPR013783">
    <property type="entry name" value="Ig-like_fold"/>
</dbReference>
<comment type="similarity">
    <text evidence="1">Belongs to the glycosyl hydrolase 3 family.</text>
</comment>
<dbReference type="PRINTS" id="PR00133">
    <property type="entry name" value="GLHYDRLASE3"/>
</dbReference>
<dbReference type="InterPro" id="IPR036962">
    <property type="entry name" value="Glyco_hydro_3_N_sf"/>
</dbReference>
<dbReference type="Pfam" id="PF00933">
    <property type="entry name" value="Glyco_hydro_3"/>
    <property type="match status" value="1"/>
</dbReference>
<evidence type="ECO:0000313" key="5">
    <source>
        <dbReference type="EMBL" id="REG91628.1"/>
    </source>
</evidence>
<dbReference type="InterPro" id="IPR017853">
    <property type="entry name" value="GH"/>
</dbReference>
<reference evidence="5 6" key="1">
    <citation type="submission" date="2018-08" db="EMBL/GenBank/DDBJ databases">
        <title>Genomic Encyclopedia of Archaeal and Bacterial Type Strains, Phase II (KMG-II): from individual species to whole genera.</title>
        <authorList>
            <person name="Goeker M."/>
        </authorList>
    </citation>
    <scope>NUCLEOTIDE SEQUENCE [LARGE SCALE GENOMIC DNA]</scope>
    <source>
        <strain evidence="5 6">DSM 100880</strain>
    </source>
</reference>
<dbReference type="Proteomes" id="UP000257136">
    <property type="component" value="Unassembled WGS sequence"/>
</dbReference>
<dbReference type="SUPFAM" id="SSF52279">
    <property type="entry name" value="Beta-D-glucan exohydrolase, C-terminal domain"/>
    <property type="match status" value="1"/>
</dbReference>
<accession>A0A3E0E053</accession>
<keyword evidence="6" id="KW-1185">Reference proteome</keyword>
<dbReference type="InterPro" id="IPR036881">
    <property type="entry name" value="Glyco_hydro_3_C_sf"/>
</dbReference>
<dbReference type="InterPro" id="IPR026891">
    <property type="entry name" value="Fn3-like"/>
</dbReference>
<evidence type="ECO:0000259" key="4">
    <source>
        <dbReference type="SMART" id="SM01217"/>
    </source>
</evidence>
<feature type="domain" description="Fibronectin type III-like" evidence="4">
    <location>
        <begin position="674"/>
        <end position="745"/>
    </location>
</feature>
<sequence length="770" mass="84678">MKFTFIMLGTILLSAGLTAQIKLTSKNIDAVIKEMTIEEKANILVGYSFGKSYWGLPTNPDPNAGAIVLGAAGNTAKIDRFGIPHTVFADGPAGVHINAERPNDTKKYYCSGFPIGTLLASSWDTDLVYKVGAAMGNETKEYGVDALLGPGMNIMRNPLCGRNFEYYSEDPFVSGLIAAAVVNGIQSNGVGVSAKHFAANNQEGNRTYNNAIVSQRVLRELYLKGFEIMVKKSQPWTIMSSYNYINGVYTQESKDLLTTILRDEWGFKNIVITDWTNTRNTAAQVHAGNDLLAPGNAEQIKQISDGVKNGSIAIADVDRNVKRVLEYIVKTPRFNGYKFSNNPDLKAHAEIIRKAAPEGMVLLKNDGDVLPLDSSKKKVALFGHTSYGLYAGGSGSGDVNKPYVVDLVEGLKNAGIEIDETLTTVYKKYRDYAINEAEAEMGPFSSSSYFPRPRVKEPQMGVFTYTYAAERNEFAIVTVGRSSGEGGDRAFEDFNINSEELDMLKQTYEAFHNKGKKVIVILNVGGVIETAPIQKYSDAILLAWQPGMEAGNSIADVLTGKTSPSGKLTMTWPEALADVPSTKNFPNGFTWRDEMFGKKEEINKLPNLGETKYEEGLNVGYRYFQTEGKKTAYPFGFGMTYTQFEYSGAEIKLKGGIYTATVTVKNTGKRAGREAVQLYVSAPKSKLVKPVYELKAFGKTKELQPGESQKITMTFSNYDLASYDESQQSFITDEGVYTARFAASVADIRQNVDFKAKAQMVKCHDVLKMN</sequence>
<dbReference type="PANTHER" id="PTHR42715:SF10">
    <property type="entry name" value="BETA-GLUCOSIDASE"/>
    <property type="match status" value="1"/>
</dbReference>
<dbReference type="Gene3D" id="3.40.50.1700">
    <property type="entry name" value="Glycoside hydrolase family 3 C-terminal domain"/>
    <property type="match status" value="1"/>
</dbReference>
<dbReference type="InterPro" id="IPR002772">
    <property type="entry name" value="Glyco_hydro_3_C"/>
</dbReference>
<comment type="caution">
    <text evidence="5">The sequence shown here is derived from an EMBL/GenBank/DDBJ whole genome shotgun (WGS) entry which is preliminary data.</text>
</comment>
<dbReference type="Pfam" id="PF14310">
    <property type="entry name" value="Fn3-like"/>
    <property type="match status" value="1"/>
</dbReference>
<dbReference type="GO" id="GO:0004553">
    <property type="term" value="F:hydrolase activity, hydrolyzing O-glycosyl compounds"/>
    <property type="evidence" value="ECO:0007669"/>
    <property type="project" value="InterPro"/>
</dbReference>
<evidence type="ECO:0000256" key="2">
    <source>
        <dbReference type="ARBA" id="ARBA00022801"/>
    </source>
</evidence>
<organism evidence="5 6">
    <name type="scientific">Flavobacterium aquicola</name>
    <dbReference type="NCBI Taxonomy" id="1682742"/>
    <lineage>
        <taxon>Bacteria</taxon>
        <taxon>Pseudomonadati</taxon>
        <taxon>Bacteroidota</taxon>
        <taxon>Flavobacteriia</taxon>
        <taxon>Flavobacteriales</taxon>
        <taxon>Flavobacteriaceae</taxon>
        <taxon>Flavobacterium</taxon>
    </lineage>
</organism>
<dbReference type="Gene3D" id="3.20.20.300">
    <property type="entry name" value="Glycoside hydrolase, family 3, N-terminal domain"/>
    <property type="match status" value="1"/>
</dbReference>
<dbReference type="Pfam" id="PF01915">
    <property type="entry name" value="Glyco_hydro_3_C"/>
    <property type="match status" value="1"/>
</dbReference>
<evidence type="ECO:0000256" key="3">
    <source>
        <dbReference type="SAM" id="SignalP"/>
    </source>
</evidence>
<dbReference type="PANTHER" id="PTHR42715">
    <property type="entry name" value="BETA-GLUCOSIDASE"/>
    <property type="match status" value="1"/>
</dbReference>